<accession>A0A6P1E0Y8</accession>
<reference evidence="1 2" key="2">
    <citation type="submission" date="2020-02" db="EMBL/GenBank/DDBJ databases">
        <title>Genome sequences of Thiorhodococcus mannitoliphagus and Thiorhodococcus minor, purple sulfur photosynthetic bacteria in the gammaproteobacterial family, Chromatiaceae.</title>
        <authorList>
            <person name="Aviles F.A."/>
            <person name="Meyer T.E."/>
            <person name="Kyndt J.A."/>
        </authorList>
    </citation>
    <scope>NUCLEOTIDE SEQUENCE [LARGE SCALE GENOMIC DNA]</scope>
    <source>
        <strain evidence="1 2">DSM 18266</strain>
    </source>
</reference>
<evidence type="ECO:0000313" key="1">
    <source>
        <dbReference type="EMBL" id="NEX23460.1"/>
    </source>
</evidence>
<keyword evidence="2" id="KW-1185">Reference proteome</keyword>
<reference evidence="2" key="1">
    <citation type="journal article" date="2020" name="Microbiol. Resour. Announc.">
        <title>Draft Genome Sequences of Thiorhodococcus mannitoliphagus and Thiorhodococcus minor, Purple Sulfur Photosynthetic Bacteria in the Gammaproteobacterial Family Chromatiaceae.</title>
        <authorList>
            <person name="Aviles F.A."/>
            <person name="Meyer T.E."/>
            <person name="Kyndt J.A."/>
        </authorList>
    </citation>
    <scope>NUCLEOTIDE SEQUENCE [LARGE SCALE GENOMIC DNA]</scope>
    <source>
        <strain evidence="2">DSM 18266</strain>
    </source>
</reference>
<dbReference type="AlphaFoldDB" id="A0A6P1E0Y8"/>
<gene>
    <name evidence="1" type="ORF">G3480_24755</name>
</gene>
<dbReference type="RefSeq" id="WP_164656892.1">
    <property type="nucleotide sequence ID" value="NZ_JAAIJR010000209.1"/>
</dbReference>
<sequence length="73" mass="8288">MFERGPFSLFYLVYVSDSGEARLNFTNAHKILDLLKKLTLGRSHPEPQANDSFRGIDDFDVVAYLVVLPDLQS</sequence>
<proteinExistence type="predicted"/>
<dbReference type="Proteomes" id="UP000471640">
    <property type="component" value="Unassembled WGS sequence"/>
</dbReference>
<name>A0A6P1E0Y8_9GAMM</name>
<evidence type="ECO:0000313" key="2">
    <source>
        <dbReference type="Proteomes" id="UP000471640"/>
    </source>
</evidence>
<comment type="caution">
    <text evidence="1">The sequence shown here is derived from an EMBL/GenBank/DDBJ whole genome shotgun (WGS) entry which is preliminary data.</text>
</comment>
<dbReference type="EMBL" id="JAAIJR010000209">
    <property type="protein sequence ID" value="NEX23460.1"/>
    <property type="molecule type" value="Genomic_DNA"/>
</dbReference>
<protein>
    <submittedName>
        <fullName evidence="1">Uncharacterized protein</fullName>
    </submittedName>
</protein>
<organism evidence="1 2">
    <name type="scientific">Thiorhodococcus mannitoliphagus</name>
    <dbReference type="NCBI Taxonomy" id="329406"/>
    <lineage>
        <taxon>Bacteria</taxon>
        <taxon>Pseudomonadati</taxon>
        <taxon>Pseudomonadota</taxon>
        <taxon>Gammaproteobacteria</taxon>
        <taxon>Chromatiales</taxon>
        <taxon>Chromatiaceae</taxon>
        <taxon>Thiorhodococcus</taxon>
    </lineage>
</organism>